<name>D9QT99_ACEAZ</name>
<organism evidence="1 2">
    <name type="scientific">Acetohalobium arabaticum (strain ATCC 49924 / DSM 5501 / Z-7288)</name>
    <dbReference type="NCBI Taxonomy" id="574087"/>
    <lineage>
        <taxon>Bacteria</taxon>
        <taxon>Bacillati</taxon>
        <taxon>Bacillota</taxon>
        <taxon>Clostridia</taxon>
        <taxon>Halanaerobiales</taxon>
        <taxon>Halobacteroidaceae</taxon>
        <taxon>Acetohalobium</taxon>
    </lineage>
</organism>
<evidence type="ECO:0000313" key="1">
    <source>
        <dbReference type="EMBL" id="ADL13599.1"/>
    </source>
</evidence>
<protein>
    <submittedName>
        <fullName evidence="1">Uncharacterized protein</fullName>
    </submittedName>
</protein>
<dbReference type="AlphaFoldDB" id="D9QT99"/>
<dbReference type="KEGG" id="aar:Acear_2109"/>
<dbReference type="RefSeq" id="WP_013279042.1">
    <property type="nucleotide sequence ID" value="NC_014378.1"/>
</dbReference>
<sequence>MIDFIEADYQAGRLKNIKSGQLSYSILKKLFASIIPQIDLDKVGLVERINLQDKQYNTIRYIIKGHQGEVLTVKNYFPSNATGHKALA</sequence>
<keyword evidence="2" id="KW-1185">Reference proteome</keyword>
<accession>D9QT99</accession>
<dbReference type="Proteomes" id="UP000001661">
    <property type="component" value="Chromosome"/>
</dbReference>
<dbReference type="EMBL" id="CP002105">
    <property type="protein sequence ID" value="ADL13599.1"/>
    <property type="molecule type" value="Genomic_DNA"/>
</dbReference>
<evidence type="ECO:0000313" key="2">
    <source>
        <dbReference type="Proteomes" id="UP000001661"/>
    </source>
</evidence>
<reference evidence="1 2" key="1">
    <citation type="journal article" date="2010" name="Stand. Genomic Sci.">
        <title>Complete genome sequence of Acetohalobium arabaticum type strain (Z-7288).</title>
        <authorList>
            <person name="Sikorski J."/>
            <person name="Lapidus A."/>
            <person name="Chertkov O."/>
            <person name="Lucas S."/>
            <person name="Copeland A."/>
            <person name="Glavina Del Rio T."/>
            <person name="Nolan M."/>
            <person name="Tice H."/>
            <person name="Cheng J.F."/>
            <person name="Han C."/>
            <person name="Brambilla E."/>
            <person name="Pitluck S."/>
            <person name="Liolios K."/>
            <person name="Ivanova N."/>
            <person name="Mavromatis K."/>
            <person name="Mikhailova N."/>
            <person name="Pati A."/>
            <person name="Bruce D."/>
            <person name="Detter C."/>
            <person name="Tapia R."/>
            <person name="Goodwin L."/>
            <person name="Chen A."/>
            <person name="Palaniappan K."/>
            <person name="Land M."/>
            <person name="Hauser L."/>
            <person name="Chang Y.J."/>
            <person name="Jeffries C.D."/>
            <person name="Rohde M."/>
            <person name="Goker M."/>
            <person name="Spring S."/>
            <person name="Woyke T."/>
            <person name="Bristow J."/>
            <person name="Eisen J.A."/>
            <person name="Markowitz V."/>
            <person name="Hugenholtz P."/>
            <person name="Kyrpides N.C."/>
            <person name="Klenk H.P."/>
        </authorList>
    </citation>
    <scope>NUCLEOTIDE SEQUENCE [LARGE SCALE GENOMIC DNA]</scope>
    <source>
        <strain evidence="2">ATCC 49924 / DSM 5501 / Z-7288</strain>
    </source>
</reference>
<dbReference type="HOGENOM" id="CLU_2461976_0_0_9"/>
<dbReference type="STRING" id="574087.Acear_2109"/>
<gene>
    <name evidence="1" type="ordered locus">Acear_2109</name>
</gene>
<proteinExistence type="predicted"/>